<dbReference type="PANTHER" id="PTHR10724">
    <property type="entry name" value="30S RIBOSOMAL PROTEIN S1"/>
    <property type="match status" value="1"/>
</dbReference>
<dbReference type="PROSITE" id="PS50126">
    <property type="entry name" value="S1"/>
    <property type="match status" value="1"/>
</dbReference>
<dbReference type="InterPro" id="IPR050437">
    <property type="entry name" value="Ribos_protein_bS1-like"/>
</dbReference>
<evidence type="ECO:0000259" key="1">
    <source>
        <dbReference type="PROSITE" id="PS50126"/>
    </source>
</evidence>
<dbReference type="Proteomes" id="UP000290602">
    <property type="component" value="Unassembled WGS sequence"/>
</dbReference>
<accession>A0A4Q0VL30</accession>
<dbReference type="SMART" id="SM00316">
    <property type="entry name" value="S1"/>
    <property type="match status" value="1"/>
</dbReference>
<reference evidence="2 3" key="1">
    <citation type="submission" date="2018-08" db="EMBL/GenBank/DDBJ databases">
        <title>Lactobacillus suantsai sp. nov., isolated from traditional fermented suan-tsai in Taiwan.</title>
        <authorList>
            <person name="Huang C.-H."/>
        </authorList>
    </citation>
    <scope>NUCLEOTIDE SEQUENCE [LARGE SCALE GENOMIC DNA]</scope>
    <source>
        <strain evidence="2 3">BCRC 12945</strain>
    </source>
</reference>
<dbReference type="NCBIfam" id="NF040579">
    <property type="entry name" value="S1_dom_CvfD"/>
    <property type="match status" value="1"/>
</dbReference>
<keyword evidence="3" id="KW-1185">Reference proteome</keyword>
<evidence type="ECO:0000313" key="2">
    <source>
        <dbReference type="EMBL" id="RXI79739.1"/>
    </source>
</evidence>
<dbReference type="RefSeq" id="WP_129031227.1">
    <property type="nucleotide sequence ID" value="NZ_QXIL01000002.1"/>
</dbReference>
<feature type="domain" description="S1 motif" evidence="1">
    <location>
        <begin position="6"/>
        <end position="75"/>
    </location>
</feature>
<dbReference type="InterPro" id="IPR012340">
    <property type="entry name" value="NA-bd_OB-fold"/>
</dbReference>
<organism evidence="2 3">
    <name type="scientific">Levilactobacillus suantsaii</name>
    <dbReference type="NCBI Taxonomy" id="2292255"/>
    <lineage>
        <taxon>Bacteria</taxon>
        <taxon>Bacillati</taxon>
        <taxon>Bacillota</taxon>
        <taxon>Bacilli</taxon>
        <taxon>Lactobacillales</taxon>
        <taxon>Lactobacillaceae</taxon>
        <taxon>Levilactobacillus</taxon>
    </lineage>
</organism>
<dbReference type="AlphaFoldDB" id="A0A4Q0VL30"/>
<dbReference type="OrthoDB" id="9810507at2"/>
<dbReference type="GO" id="GO:0006412">
    <property type="term" value="P:translation"/>
    <property type="evidence" value="ECO:0007669"/>
    <property type="project" value="TreeGrafter"/>
</dbReference>
<dbReference type="Pfam" id="PF00575">
    <property type="entry name" value="S1"/>
    <property type="match status" value="1"/>
</dbReference>
<evidence type="ECO:0000313" key="3">
    <source>
        <dbReference type="Proteomes" id="UP000290602"/>
    </source>
</evidence>
<comment type="caution">
    <text evidence="2">The sequence shown here is derived from an EMBL/GenBank/DDBJ whole genome shotgun (WGS) entry which is preliminary data.</text>
</comment>
<gene>
    <name evidence="2" type="ORF">DXH47_00975</name>
</gene>
<proteinExistence type="predicted"/>
<protein>
    <submittedName>
        <fullName evidence="2">S1 RNA-binding domain-containing protein</fullName>
    </submittedName>
</protein>
<dbReference type="EMBL" id="QXIL01000002">
    <property type="protein sequence ID" value="RXI79739.1"/>
    <property type="molecule type" value="Genomic_DNA"/>
</dbReference>
<dbReference type="InterPro" id="IPR003029">
    <property type="entry name" value="S1_domain"/>
</dbReference>
<dbReference type="GO" id="GO:0003729">
    <property type="term" value="F:mRNA binding"/>
    <property type="evidence" value="ECO:0007669"/>
    <property type="project" value="TreeGrafter"/>
</dbReference>
<dbReference type="Gene3D" id="2.40.50.140">
    <property type="entry name" value="Nucleic acid-binding proteins"/>
    <property type="match status" value="1"/>
</dbReference>
<sequence length="129" mass="14610">MTFHIGQRVSGRVTGIQPYGAFVSLGGHRQGLIHISECHCGYVQDIHDYLKVNEEVDVVILGIDEFTGKISLSLRCLERLDLTSQPNGHQRHHYWTNYHVNIGFKPIADRLEGWKAEATQQLNQQQASS</sequence>
<dbReference type="PANTHER" id="PTHR10724:SF10">
    <property type="entry name" value="S1 RNA-BINDING DOMAIN-CONTAINING PROTEIN 1"/>
    <property type="match status" value="1"/>
</dbReference>
<dbReference type="SUPFAM" id="SSF50249">
    <property type="entry name" value="Nucleic acid-binding proteins"/>
    <property type="match status" value="1"/>
</dbReference>
<name>A0A4Q0VL30_9LACO</name>
<dbReference type="GO" id="GO:0003735">
    <property type="term" value="F:structural constituent of ribosome"/>
    <property type="evidence" value="ECO:0007669"/>
    <property type="project" value="TreeGrafter"/>
</dbReference>